<organism evidence="4 5">
    <name type="scientific">Achromobacter pulmonis</name>
    <dbReference type="NCBI Taxonomy" id="1389932"/>
    <lineage>
        <taxon>Bacteria</taxon>
        <taxon>Pseudomonadati</taxon>
        <taxon>Pseudomonadota</taxon>
        <taxon>Betaproteobacteria</taxon>
        <taxon>Burkholderiales</taxon>
        <taxon>Alcaligenaceae</taxon>
        <taxon>Achromobacter</taxon>
    </lineage>
</organism>
<dbReference type="AlphaFoldDB" id="A0A2N8KM37"/>
<evidence type="ECO:0000313" key="4">
    <source>
        <dbReference type="EMBL" id="PND34508.1"/>
    </source>
</evidence>
<dbReference type="PROSITE" id="PS50894">
    <property type="entry name" value="HPT"/>
    <property type="match status" value="1"/>
</dbReference>
<sequence>MNLALVIGSDPGRMRELCARLENLGLVVESCPDVAAMSGYSATPRVVVWDGKSPQASAALPPAAVGEAPIRLWIAPSGSAIADDEAYRARPIADSELLPALLSAGYCLPDDRECAAIPAVLHGLVDGDAAVVAELVDSLADTGLNDLAGYRACCASRDWHGAGALAHRIKGTARLAGCASLTRLCEHIEAVTRSGDGAEVERLNTLFVPALERLCAELHRLRQGR</sequence>
<evidence type="ECO:0000256" key="1">
    <source>
        <dbReference type="ARBA" id="ARBA00023012"/>
    </source>
</evidence>
<evidence type="ECO:0000259" key="3">
    <source>
        <dbReference type="PROSITE" id="PS50894"/>
    </source>
</evidence>
<reference evidence="4 5" key="1">
    <citation type="submission" date="2018-01" db="EMBL/GenBank/DDBJ databases">
        <title>The draft genome of an aniline degradation strain ANB-1.</title>
        <authorList>
            <person name="Zhang L."/>
            <person name="Jiang J."/>
        </authorList>
    </citation>
    <scope>NUCLEOTIDE SEQUENCE [LARGE SCALE GENOMIC DNA]</scope>
    <source>
        <strain evidence="4 5">ANB-1</strain>
    </source>
</reference>
<dbReference type="InterPro" id="IPR036641">
    <property type="entry name" value="HPT_dom_sf"/>
</dbReference>
<proteinExistence type="predicted"/>
<dbReference type="SUPFAM" id="SSF47226">
    <property type="entry name" value="Histidine-containing phosphotransfer domain, HPT domain"/>
    <property type="match status" value="1"/>
</dbReference>
<keyword evidence="1" id="KW-0902">Two-component regulatory system</keyword>
<keyword evidence="5" id="KW-1185">Reference proteome</keyword>
<protein>
    <recommendedName>
        <fullName evidence="3">HPt domain-containing protein</fullName>
    </recommendedName>
</protein>
<dbReference type="GO" id="GO:0000160">
    <property type="term" value="P:phosphorelay signal transduction system"/>
    <property type="evidence" value="ECO:0007669"/>
    <property type="project" value="UniProtKB-KW"/>
</dbReference>
<accession>A0A2N8KM37</accession>
<dbReference type="RefSeq" id="WP_102772573.1">
    <property type="nucleotide sequence ID" value="NZ_POQS01000002.1"/>
</dbReference>
<name>A0A2N8KM37_9BURK</name>
<evidence type="ECO:0000256" key="2">
    <source>
        <dbReference type="PROSITE-ProRule" id="PRU00110"/>
    </source>
</evidence>
<dbReference type="Gene3D" id="1.20.120.160">
    <property type="entry name" value="HPT domain"/>
    <property type="match status" value="1"/>
</dbReference>
<dbReference type="InterPro" id="IPR008207">
    <property type="entry name" value="Sig_transdc_His_kin_Hpt_dom"/>
</dbReference>
<keyword evidence="2" id="KW-0597">Phosphoprotein</keyword>
<evidence type="ECO:0000313" key="5">
    <source>
        <dbReference type="Proteomes" id="UP000235994"/>
    </source>
</evidence>
<gene>
    <name evidence="4" type="ORF">C1I89_09955</name>
</gene>
<comment type="caution">
    <text evidence="4">The sequence shown here is derived from an EMBL/GenBank/DDBJ whole genome shotgun (WGS) entry which is preliminary data.</text>
</comment>
<feature type="modified residue" description="Phosphohistidine" evidence="2">
    <location>
        <position position="167"/>
    </location>
</feature>
<dbReference type="EMBL" id="POQS01000002">
    <property type="protein sequence ID" value="PND34508.1"/>
    <property type="molecule type" value="Genomic_DNA"/>
</dbReference>
<dbReference type="Proteomes" id="UP000235994">
    <property type="component" value="Unassembled WGS sequence"/>
</dbReference>
<feature type="domain" description="HPt" evidence="3">
    <location>
        <begin position="128"/>
        <end position="225"/>
    </location>
</feature>
<dbReference type="GO" id="GO:0004672">
    <property type="term" value="F:protein kinase activity"/>
    <property type="evidence" value="ECO:0007669"/>
    <property type="project" value="UniProtKB-ARBA"/>
</dbReference>
<dbReference type="Pfam" id="PF01627">
    <property type="entry name" value="Hpt"/>
    <property type="match status" value="1"/>
</dbReference>